<dbReference type="AlphaFoldDB" id="W1XYS4"/>
<dbReference type="EMBL" id="AZMM01011542">
    <property type="protein sequence ID" value="ETJ34024.1"/>
    <property type="molecule type" value="Genomic_DNA"/>
</dbReference>
<dbReference type="PANTHER" id="PTHR11846">
    <property type="entry name" value="ADENYLOSUCCINATE SYNTHETASE"/>
    <property type="match status" value="1"/>
</dbReference>
<dbReference type="InterPro" id="IPR042110">
    <property type="entry name" value="Adenylosuccinate_synth_dom2"/>
</dbReference>
<dbReference type="PANTHER" id="PTHR11846:SF0">
    <property type="entry name" value="ADENYLOSUCCINATE SYNTHETASE"/>
    <property type="match status" value="1"/>
</dbReference>
<keyword evidence="2" id="KW-0479">Metal-binding</keyword>
<evidence type="ECO:0000256" key="3">
    <source>
        <dbReference type="ARBA" id="ARBA00022741"/>
    </source>
</evidence>
<keyword evidence="4" id="KW-0658">Purine biosynthesis</keyword>
<keyword evidence="5" id="KW-0460">Magnesium</keyword>
<dbReference type="GO" id="GO:0046872">
    <property type="term" value="F:metal ion binding"/>
    <property type="evidence" value="ECO:0007669"/>
    <property type="project" value="UniProtKB-KW"/>
</dbReference>
<protein>
    <submittedName>
        <fullName evidence="7">Adenylosuccinate synthetase</fullName>
    </submittedName>
</protein>
<comment type="caution">
    <text evidence="7">The sequence shown here is derived from an EMBL/GenBank/DDBJ whole genome shotgun (WGS) entry which is preliminary data.</text>
</comment>
<dbReference type="SUPFAM" id="SSF52540">
    <property type="entry name" value="P-loop containing nucleoside triphosphate hydrolases"/>
    <property type="match status" value="1"/>
</dbReference>
<reference evidence="7" key="1">
    <citation type="submission" date="2013-12" db="EMBL/GenBank/DDBJ databases">
        <title>A Varibaculum cambriense genome reconstructed from a premature infant gut community with otherwise low bacterial novelty that shifts toward anaerobic metabolism during the third week of life.</title>
        <authorList>
            <person name="Brown C.T."/>
            <person name="Sharon I."/>
            <person name="Thomas B.C."/>
            <person name="Castelle C.J."/>
            <person name="Morowitz M.J."/>
            <person name="Banfield J.F."/>
        </authorList>
    </citation>
    <scope>NUCLEOTIDE SEQUENCE</scope>
</reference>
<feature type="non-terminal residue" evidence="7">
    <location>
        <position position="1"/>
    </location>
</feature>
<keyword evidence="1" id="KW-0436">Ligase</keyword>
<dbReference type="GO" id="GO:0044208">
    <property type="term" value="P:'de novo' AMP biosynthetic process"/>
    <property type="evidence" value="ECO:0007669"/>
    <property type="project" value="TreeGrafter"/>
</dbReference>
<dbReference type="Gene3D" id="1.10.300.10">
    <property type="entry name" value="Adenylosuccinate Synthetase, subunit A, domain 2"/>
    <property type="match status" value="1"/>
</dbReference>
<dbReference type="InterPro" id="IPR033128">
    <property type="entry name" value="Adenylosuccin_syn_Lys_AS"/>
</dbReference>
<evidence type="ECO:0000256" key="1">
    <source>
        <dbReference type="ARBA" id="ARBA00022598"/>
    </source>
</evidence>
<dbReference type="GO" id="GO:0005737">
    <property type="term" value="C:cytoplasm"/>
    <property type="evidence" value="ECO:0007669"/>
    <property type="project" value="TreeGrafter"/>
</dbReference>
<organism evidence="7">
    <name type="scientific">human gut metagenome</name>
    <dbReference type="NCBI Taxonomy" id="408170"/>
    <lineage>
        <taxon>unclassified sequences</taxon>
        <taxon>metagenomes</taxon>
        <taxon>organismal metagenomes</taxon>
    </lineage>
</organism>
<name>W1XYS4_9ZZZZ</name>
<evidence type="ECO:0000256" key="2">
    <source>
        <dbReference type="ARBA" id="ARBA00022723"/>
    </source>
</evidence>
<dbReference type="PROSITE" id="PS00513">
    <property type="entry name" value="ADENYLOSUCCIN_SYN_2"/>
    <property type="match status" value="1"/>
</dbReference>
<feature type="non-terminal residue" evidence="7">
    <location>
        <position position="130"/>
    </location>
</feature>
<evidence type="ECO:0000256" key="4">
    <source>
        <dbReference type="ARBA" id="ARBA00022755"/>
    </source>
</evidence>
<proteinExistence type="inferred from homology"/>
<dbReference type="InterPro" id="IPR027417">
    <property type="entry name" value="P-loop_NTPase"/>
</dbReference>
<dbReference type="GO" id="GO:0005525">
    <property type="term" value="F:GTP binding"/>
    <property type="evidence" value="ECO:0007669"/>
    <property type="project" value="UniProtKB-KW"/>
</dbReference>
<dbReference type="InterPro" id="IPR001114">
    <property type="entry name" value="Adenylosuccinate_synthetase"/>
</dbReference>
<sequence length="130" mass="14882">IFFPEKISVIGNGMVVNPKSLVKELSYLHEEGVTTDNLRISDRAHVILPYHIELDRLQEEAKGDNKIGTTIKGIGPAYMDKAARVGIRIADLLDKEIFRERLERNLAEKNRQFVKLYDSEPISIDDIFEE</sequence>
<keyword evidence="6" id="KW-0342">GTP-binding</keyword>
<accession>W1XYS4</accession>
<dbReference type="SMART" id="SM00788">
    <property type="entry name" value="Adenylsucc_synt"/>
    <property type="match status" value="1"/>
</dbReference>
<gene>
    <name evidence="7" type="ORF">Q604_UNBC11542G0001</name>
</gene>
<keyword evidence="3" id="KW-0547">Nucleotide-binding</keyword>
<dbReference type="GO" id="GO:0004019">
    <property type="term" value="F:adenylosuccinate synthase activity"/>
    <property type="evidence" value="ECO:0007669"/>
    <property type="project" value="InterPro"/>
</dbReference>
<dbReference type="FunFam" id="1.10.300.10:FF:000001">
    <property type="entry name" value="Adenylosuccinate synthetase"/>
    <property type="match status" value="1"/>
</dbReference>
<evidence type="ECO:0000313" key="7">
    <source>
        <dbReference type="EMBL" id="ETJ34024.1"/>
    </source>
</evidence>
<dbReference type="HAMAP" id="MF_00011">
    <property type="entry name" value="Adenylosucc_synth"/>
    <property type="match status" value="1"/>
</dbReference>
<dbReference type="Pfam" id="PF00709">
    <property type="entry name" value="Adenylsucc_synt"/>
    <property type="match status" value="1"/>
</dbReference>
<evidence type="ECO:0000256" key="6">
    <source>
        <dbReference type="ARBA" id="ARBA00023134"/>
    </source>
</evidence>
<dbReference type="GO" id="GO:0046040">
    <property type="term" value="P:IMP metabolic process"/>
    <property type="evidence" value="ECO:0007669"/>
    <property type="project" value="TreeGrafter"/>
</dbReference>
<evidence type="ECO:0000256" key="5">
    <source>
        <dbReference type="ARBA" id="ARBA00022842"/>
    </source>
</evidence>